<sequence>MNYYAESAYNSTRPRDLPPAEAGQQGWKSRSLRRKPLQGRPGVHCGEHLSISHADLDALFGRAWPKHMPHWRYHEKVDWEHLGNPAVLINAIVTLAMVGVFAGVVSLGSFAVYEGFYEVFVAWGGGIVLAVPVSICVIGTLLTKYVLSPDKRNFWLNRRTGLVSLPRRGRMVELPFDEFDPYLMPFTGYMGRTSYQLVLIHRYSDQHLIYPEEGESPWEVEAFWEFWQQY</sequence>
<feature type="non-terminal residue" evidence="3">
    <location>
        <position position="230"/>
    </location>
</feature>
<dbReference type="Proteomes" id="UP000256763">
    <property type="component" value="Unassembled WGS sequence"/>
</dbReference>
<dbReference type="EMBL" id="NFZW01000079">
    <property type="protein sequence ID" value="RFA30405.1"/>
    <property type="molecule type" value="Genomic_DNA"/>
</dbReference>
<feature type="transmembrane region" description="Helical" evidence="2">
    <location>
        <begin position="86"/>
        <end position="113"/>
    </location>
</feature>
<keyword evidence="4" id="KW-1185">Reference proteome</keyword>
<evidence type="ECO:0000313" key="3">
    <source>
        <dbReference type="EMBL" id="RFA30405.1"/>
    </source>
</evidence>
<comment type="caution">
    <text evidence="3">The sequence shown here is derived from an EMBL/GenBank/DDBJ whole genome shotgun (WGS) entry which is preliminary data.</text>
</comment>
<dbReference type="AlphaFoldDB" id="A0A3E0WHM0"/>
<keyword evidence="2" id="KW-0812">Transmembrane</keyword>
<organism evidence="3 4">
    <name type="scientific">Alkalilimnicola ehrlichii</name>
    <dbReference type="NCBI Taxonomy" id="351052"/>
    <lineage>
        <taxon>Bacteria</taxon>
        <taxon>Pseudomonadati</taxon>
        <taxon>Pseudomonadota</taxon>
        <taxon>Gammaproteobacteria</taxon>
        <taxon>Chromatiales</taxon>
        <taxon>Ectothiorhodospiraceae</taxon>
        <taxon>Alkalilimnicola</taxon>
    </lineage>
</organism>
<evidence type="ECO:0000256" key="2">
    <source>
        <dbReference type="SAM" id="Phobius"/>
    </source>
</evidence>
<accession>A0A3E0WHM0</accession>
<protein>
    <submittedName>
        <fullName evidence="3">Uncharacterized protein</fullName>
    </submittedName>
</protein>
<gene>
    <name evidence="3" type="ORF">CAL65_22745</name>
</gene>
<feature type="region of interest" description="Disordered" evidence="1">
    <location>
        <begin position="1"/>
        <end position="31"/>
    </location>
</feature>
<keyword evidence="2" id="KW-1133">Transmembrane helix</keyword>
<evidence type="ECO:0000313" key="4">
    <source>
        <dbReference type="Proteomes" id="UP000256763"/>
    </source>
</evidence>
<evidence type="ECO:0000256" key="1">
    <source>
        <dbReference type="SAM" id="MobiDB-lite"/>
    </source>
</evidence>
<dbReference type="RefSeq" id="WP_220349090.1">
    <property type="nucleotide sequence ID" value="NZ_NFZV01000087.1"/>
</dbReference>
<name>A0A3E0WHM0_9GAMM</name>
<feature type="transmembrane region" description="Helical" evidence="2">
    <location>
        <begin position="119"/>
        <end position="142"/>
    </location>
</feature>
<keyword evidence="2" id="KW-0472">Membrane</keyword>
<proteinExistence type="predicted"/>
<reference evidence="4" key="1">
    <citation type="submission" date="2017-05" db="EMBL/GenBank/DDBJ databases">
        <authorList>
            <person name="Sharma S."/>
            <person name="Sidhu C."/>
            <person name="Pinnaka A.K."/>
        </authorList>
    </citation>
    <scope>NUCLEOTIDE SEQUENCE [LARGE SCALE GENOMIC DNA]</scope>
    <source>
        <strain evidence="4">AK93</strain>
    </source>
</reference>